<organism evidence="2">
    <name type="scientific">freshwater metagenome</name>
    <dbReference type="NCBI Taxonomy" id="449393"/>
    <lineage>
        <taxon>unclassified sequences</taxon>
        <taxon>metagenomes</taxon>
        <taxon>ecological metagenomes</taxon>
    </lineage>
</organism>
<dbReference type="PANTHER" id="PTHR42966:SF3">
    <property type="entry name" value="BLR5971 PROTEIN"/>
    <property type="match status" value="1"/>
</dbReference>
<dbReference type="InterPro" id="IPR013132">
    <property type="entry name" value="PseI/NeuA/B-like_N"/>
</dbReference>
<dbReference type="InterPro" id="IPR051690">
    <property type="entry name" value="PseI-like"/>
</dbReference>
<evidence type="ECO:0000259" key="1">
    <source>
        <dbReference type="Pfam" id="PF03102"/>
    </source>
</evidence>
<gene>
    <name evidence="2" type="ORF">UFOPK3204_00121</name>
</gene>
<proteinExistence type="predicted"/>
<feature type="domain" description="PseI/NeuA/B-like" evidence="1">
    <location>
        <begin position="44"/>
        <end position="280"/>
    </location>
</feature>
<dbReference type="SUPFAM" id="SSF51569">
    <property type="entry name" value="Aldolase"/>
    <property type="match status" value="1"/>
</dbReference>
<evidence type="ECO:0000313" key="2">
    <source>
        <dbReference type="EMBL" id="CAB4820433.1"/>
    </source>
</evidence>
<dbReference type="PANTHER" id="PTHR42966">
    <property type="entry name" value="N-ACETYLNEURAMINATE SYNTHASE"/>
    <property type="match status" value="1"/>
</dbReference>
<dbReference type="AlphaFoldDB" id="A0A6J6ZIY8"/>
<protein>
    <submittedName>
        <fullName evidence="2">Unannotated protein</fullName>
    </submittedName>
</protein>
<sequence>MTESIPLGQNAPHRHVTWQVPDHITVIAEVGINHNGDIALAKQLIDIAVETGCDAVKFQKRTIHLVYAAEVLDAPRESPWGTTQRAQKEGLEFSREQYQEIDAYCRDRGIAWSASAWDIPSLDFIEEFDPPFHKVASAMLTHQAFIRAVASKGRVTLISTGMATFDIIDEVVDVFKAACTPFVLLHTVSTYPSPEADLNLSMIHTLQERYGVPVGYSGHEPSVSPSVVAAALGATVIERHITIDRSMYGSDQAASLEENGLRQLVNTIHKIPSMLGTGEKDWAPGEREVAGKLRYWESAGG</sequence>
<name>A0A6J6ZIY8_9ZZZZ</name>
<dbReference type="Pfam" id="PF03102">
    <property type="entry name" value="NeuB"/>
    <property type="match status" value="1"/>
</dbReference>
<dbReference type="InterPro" id="IPR013785">
    <property type="entry name" value="Aldolase_TIM"/>
</dbReference>
<dbReference type="GO" id="GO:0016051">
    <property type="term" value="P:carbohydrate biosynthetic process"/>
    <property type="evidence" value="ECO:0007669"/>
    <property type="project" value="InterPro"/>
</dbReference>
<accession>A0A6J6ZIY8</accession>
<reference evidence="2" key="1">
    <citation type="submission" date="2020-05" db="EMBL/GenBank/DDBJ databases">
        <authorList>
            <person name="Chiriac C."/>
            <person name="Salcher M."/>
            <person name="Ghai R."/>
            <person name="Kavagutti S V."/>
        </authorList>
    </citation>
    <scope>NUCLEOTIDE SEQUENCE</scope>
</reference>
<dbReference type="Gene3D" id="3.20.20.70">
    <property type="entry name" value="Aldolase class I"/>
    <property type="match status" value="1"/>
</dbReference>
<dbReference type="GO" id="GO:0047444">
    <property type="term" value="F:N-acylneuraminate-9-phosphate synthase activity"/>
    <property type="evidence" value="ECO:0007669"/>
    <property type="project" value="TreeGrafter"/>
</dbReference>
<dbReference type="EMBL" id="CAFABK010000003">
    <property type="protein sequence ID" value="CAB4820433.1"/>
    <property type="molecule type" value="Genomic_DNA"/>
</dbReference>